<reference evidence="2 3" key="1">
    <citation type="submission" date="2016-11" db="EMBL/GenBank/DDBJ databases">
        <title>Description of two novel members of the family Erysipelotrichaceae: Ileibacterium lipovorans gen. nov., sp. nov. and Dubosiella newyorkensis, gen. nov., sp. nov.</title>
        <authorList>
            <person name="Cox L.M."/>
            <person name="Sohn J."/>
            <person name="Tyrrell K.L."/>
            <person name="Citron D.M."/>
            <person name="Lawson P.A."/>
            <person name="Patel N.B."/>
            <person name="Iizumi T."/>
            <person name="Perez-Perez G.I."/>
            <person name="Goldstein E.J."/>
            <person name="Blaser M.J."/>
        </authorList>
    </citation>
    <scope>NUCLEOTIDE SEQUENCE [LARGE SCALE GENOMIC DNA]</scope>
    <source>
        <strain evidence="2 3">NYU-BL-K8</strain>
    </source>
</reference>
<gene>
    <name evidence="2" type="ORF">BO223_09630</name>
</gene>
<dbReference type="Proteomes" id="UP000186758">
    <property type="component" value="Unassembled WGS sequence"/>
</dbReference>
<accession>A0A1Q9YID4</accession>
<organism evidence="2 3">
    <name type="scientific">Faecalibaculum rodentium</name>
    <dbReference type="NCBI Taxonomy" id="1702221"/>
    <lineage>
        <taxon>Bacteria</taxon>
        <taxon>Bacillati</taxon>
        <taxon>Bacillota</taxon>
        <taxon>Erysipelotrichia</taxon>
        <taxon>Erysipelotrichales</taxon>
        <taxon>Erysipelotrichaceae</taxon>
        <taxon>Faecalibaculum</taxon>
    </lineage>
</organism>
<name>A0A1Q9YID4_9FIRM</name>
<dbReference type="EMBL" id="MPJZ01000088">
    <property type="protein sequence ID" value="OLU44040.1"/>
    <property type="molecule type" value="Genomic_DNA"/>
</dbReference>
<evidence type="ECO:0000256" key="1">
    <source>
        <dbReference type="SAM" id="Phobius"/>
    </source>
</evidence>
<comment type="caution">
    <text evidence="2">The sequence shown here is derived from an EMBL/GenBank/DDBJ whole genome shotgun (WGS) entry which is preliminary data.</text>
</comment>
<evidence type="ECO:0000313" key="3">
    <source>
        <dbReference type="Proteomes" id="UP000186758"/>
    </source>
</evidence>
<sequence>MNDLFEIALQWDVIFLFAIFIEISIIGWWNIFSSILKWIQKKLEKKWLREFEEEQNARNQ</sequence>
<keyword evidence="1" id="KW-1133">Transmembrane helix</keyword>
<keyword evidence="1" id="KW-0812">Transmembrane</keyword>
<evidence type="ECO:0000313" key="2">
    <source>
        <dbReference type="EMBL" id="OLU44040.1"/>
    </source>
</evidence>
<dbReference type="GeneID" id="82202468"/>
<protein>
    <submittedName>
        <fullName evidence="2">Uncharacterized protein</fullName>
    </submittedName>
</protein>
<dbReference type="AlphaFoldDB" id="A0A1Q9YID4"/>
<dbReference type="RefSeq" id="WP_075818753.1">
    <property type="nucleotide sequence ID" value="NZ_MPJZ01000088.1"/>
</dbReference>
<feature type="transmembrane region" description="Helical" evidence="1">
    <location>
        <begin position="13"/>
        <end position="39"/>
    </location>
</feature>
<proteinExistence type="predicted"/>
<keyword evidence="1" id="KW-0472">Membrane</keyword>